<dbReference type="InterPro" id="IPR036390">
    <property type="entry name" value="WH_DNA-bd_sf"/>
</dbReference>
<dbReference type="NCBIfam" id="TIGR00738">
    <property type="entry name" value="rrf2_super"/>
    <property type="match status" value="1"/>
</dbReference>
<comment type="caution">
    <text evidence="1">The sequence shown here is derived from an EMBL/GenBank/DDBJ whole genome shotgun (WGS) entry which is preliminary data.</text>
</comment>
<name>A0A367FVW1_9FIRM</name>
<organism evidence="1 2">
    <name type="scientific">Blautia obeum</name>
    <dbReference type="NCBI Taxonomy" id="40520"/>
    <lineage>
        <taxon>Bacteria</taxon>
        <taxon>Bacillati</taxon>
        <taxon>Bacillota</taxon>
        <taxon>Clostridia</taxon>
        <taxon>Lachnospirales</taxon>
        <taxon>Lachnospiraceae</taxon>
        <taxon>Blautia</taxon>
    </lineage>
</organism>
<dbReference type="InterPro" id="IPR011991">
    <property type="entry name" value="ArsR-like_HTH"/>
</dbReference>
<dbReference type="Pfam" id="PF02082">
    <property type="entry name" value="Rrf2"/>
    <property type="match status" value="1"/>
</dbReference>
<reference evidence="1 2" key="1">
    <citation type="submission" date="2018-02" db="EMBL/GenBank/DDBJ databases">
        <title>Complete genome sequencing of Faecalibacterium prausnitzii strains isolated from the human gut.</title>
        <authorList>
            <person name="Fitzgerald B.C."/>
            <person name="Shkoporov A.N."/>
            <person name="Ross P.R."/>
            <person name="Hill C."/>
        </authorList>
    </citation>
    <scope>NUCLEOTIDE SEQUENCE [LARGE SCALE GENOMIC DNA]</scope>
    <source>
        <strain evidence="1 2">APC942/31-1</strain>
    </source>
</reference>
<dbReference type="PANTHER" id="PTHR33221:SF2">
    <property type="entry name" value="TRANSCRIPTIONAL REGULATOR"/>
    <property type="match status" value="1"/>
</dbReference>
<dbReference type="Gene3D" id="1.10.10.10">
    <property type="entry name" value="Winged helix-like DNA-binding domain superfamily/Winged helix DNA-binding domain"/>
    <property type="match status" value="1"/>
</dbReference>
<dbReference type="Proteomes" id="UP000253208">
    <property type="component" value="Unassembled WGS sequence"/>
</dbReference>
<dbReference type="SUPFAM" id="SSF46785">
    <property type="entry name" value="Winged helix' DNA-binding domain"/>
    <property type="match status" value="1"/>
</dbReference>
<protein>
    <submittedName>
        <fullName evidence="1">Rrf2 family transcriptional regulator</fullName>
    </submittedName>
</protein>
<dbReference type="RefSeq" id="WP_110102187.1">
    <property type="nucleotide sequence ID" value="NZ_PSQG01000021.1"/>
</dbReference>
<gene>
    <name evidence="1" type="ORF">C4886_13830</name>
</gene>
<proteinExistence type="predicted"/>
<evidence type="ECO:0000313" key="1">
    <source>
        <dbReference type="EMBL" id="RCH42515.1"/>
    </source>
</evidence>
<dbReference type="PROSITE" id="PS51197">
    <property type="entry name" value="HTH_RRF2_2"/>
    <property type="match status" value="1"/>
</dbReference>
<dbReference type="InterPro" id="IPR000944">
    <property type="entry name" value="Tscrpt_reg_Rrf2"/>
</dbReference>
<dbReference type="GO" id="GO:0005829">
    <property type="term" value="C:cytosol"/>
    <property type="evidence" value="ECO:0007669"/>
    <property type="project" value="TreeGrafter"/>
</dbReference>
<dbReference type="GO" id="GO:0003700">
    <property type="term" value="F:DNA-binding transcription factor activity"/>
    <property type="evidence" value="ECO:0007669"/>
    <property type="project" value="TreeGrafter"/>
</dbReference>
<accession>A0A367FVW1</accession>
<dbReference type="AlphaFoldDB" id="A0A367FVW1"/>
<dbReference type="CDD" id="cd00090">
    <property type="entry name" value="HTH_ARSR"/>
    <property type="match status" value="1"/>
</dbReference>
<dbReference type="InterPro" id="IPR036388">
    <property type="entry name" value="WH-like_DNA-bd_sf"/>
</dbReference>
<evidence type="ECO:0000313" key="2">
    <source>
        <dbReference type="Proteomes" id="UP000253208"/>
    </source>
</evidence>
<dbReference type="PANTHER" id="PTHR33221">
    <property type="entry name" value="WINGED HELIX-TURN-HELIX TRANSCRIPTIONAL REGULATOR, RRF2 FAMILY"/>
    <property type="match status" value="1"/>
</dbReference>
<dbReference type="EMBL" id="PSQG01000021">
    <property type="protein sequence ID" value="RCH42515.1"/>
    <property type="molecule type" value="Genomic_DNA"/>
</dbReference>
<sequence length="137" mass="15876">MFITRESDYAMRVIRALMWEPRLSVSEICERESITAPFAYKILKKLQNAGLVEGYRGVHGGYALKRDPEELSLYEIYSAIDPDMSIIECLNGTYQCPRNGQDGVPCHAHDELKEIQDQLWTMLRRKSMKDLFGKEEK</sequence>